<evidence type="ECO:0000313" key="3">
    <source>
        <dbReference type="Proteomes" id="UP000533476"/>
    </source>
</evidence>
<evidence type="ECO:0000313" key="2">
    <source>
        <dbReference type="EMBL" id="NMP21685.1"/>
    </source>
</evidence>
<proteinExistence type="predicted"/>
<gene>
    <name evidence="2" type="ORF">HIJ39_04860</name>
</gene>
<dbReference type="EMBL" id="JABBVZ010000011">
    <property type="protein sequence ID" value="NMP21685.1"/>
    <property type="molecule type" value="Genomic_DNA"/>
</dbReference>
<dbReference type="Proteomes" id="UP000533476">
    <property type="component" value="Unassembled WGS sequence"/>
</dbReference>
<evidence type="ECO:0000256" key="1">
    <source>
        <dbReference type="SAM" id="MobiDB-lite"/>
    </source>
</evidence>
<accession>A0A7Y0L1V6</accession>
<reference evidence="2 3" key="1">
    <citation type="submission" date="2020-04" db="EMBL/GenBank/DDBJ databases">
        <authorList>
            <person name="Zhang R."/>
            <person name="Schippers A."/>
        </authorList>
    </citation>
    <scope>NUCLEOTIDE SEQUENCE [LARGE SCALE GENOMIC DNA]</scope>
    <source>
        <strain evidence="2 3">DSM 109850</strain>
    </source>
</reference>
<dbReference type="PRINTS" id="PR01228">
    <property type="entry name" value="EGGSHELL"/>
</dbReference>
<feature type="compositionally biased region" description="Gly residues" evidence="1">
    <location>
        <begin position="264"/>
        <end position="274"/>
    </location>
</feature>
<protein>
    <submittedName>
        <fullName evidence="2">Uncharacterized protein</fullName>
    </submittedName>
</protein>
<comment type="caution">
    <text evidence="2">The sequence shown here is derived from an EMBL/GenBank/DDBJ whole genome shotgun (WGS) entry which is preliminary data.</text>
</comment>
<organism evidence="2 3">
    <name type="scientific">Sulfobacillus harzensis</name>
    <dbReference type="NCBI Taxonomy" id="2729629"/>
    <lineage>
        <taxon>Bacteria</taxon>
        <taxon>Bacillati</taxon>
        <taxon>Bacillota</taxon>
        <taxon>Clostridia</taxon>
        <taxon>Eubacteriales</taxon>
        <taxon>Clostridiales Family XVII. Incertae Sedis</taxon>
        <taxon>Sulfobacillus</taxon>
    </lineage>
</organism>
<name>A0A7Y0L1V6_9FIRM</name>
<feature type="region of interest" description="Disordered" evidence="1">
    <location>
        <begin position="264"/>
        <end position="299"/>
    </location>
</feature>
<feature type="compositionally biased region" description="Gly residues" evidence="1">
    <location>
        <begin position="282"/>
        <end position="299"/>
    </location>
</feature>
<dbReference type="RefSeq" id="WP_169097273.1">
    <property type="nucleotide sequence ID" value="NZ_JABBVZ010000011.1"/>
</dbReference>
<sequence length="399" mass="37150">MRENRGMIVVETQEDTLSGTECSLRAAVEAANTGSTVAGCRGRRGHNIIQLPAGEYHMTLGTLVVSGNMTIIGDPEANGASVIISGLSTASVITVTQGGRLTLFGVTITGGGGSQGAGIMNHGFVMVRNSTLTHNVANGENGATSPCTSTYAGNQDCAGGGGGGGAGLGGALYNTGRATLVQAVVSSNSAVGGDGGGSFYPLSLEFCDTGGQGGGPAGGVGGGYTSCFGEGTDGGAGGFGSGGGGGGAAASAGGNGGPGGFGGGGGGGGGGGRTLGFQNAHGGPGGFGGGAGGEPGGSAGAGGGGGAGIGGGVFNDGGIVHMAHCQFTDNQVEGGLGGAFGGAENGQGLCPDVFAYGGLITIGGTTLSATGCTANGGVIKTFGLPNPRNGDCPPISEAQ</sequence>
<dbReference type="AlphaFoldDB" id="A0A7Y0L1V6"/>
<keyword evidence="3" id="KW-1185">Reference proteome</keyword>